<protein>
    <submittedName>
        <fullName evidence="2">Uncharacterized protein</fullName>
    </submittedName>
</protein>
<organism evidence="2 3">
    <name type="scientific">candidate division WOR-1 bacterium RIFOXYC12_FULL_54_18</name>
    <dbReference type="NCBI Taxonomy" id="1802584"/>
    <lineage>
        <taxon>Bacteria</taxon>
        <taxon>Bacillati</taxon>
        <taxon>Saganbacteria</taxon>
    </lineage>
</organism>
<dbReference type="Proteomes" id="UP000178602">
    <property type="component" value="Unassembled WGS sequence"/>
</dbReference>
<gene>
    <name evidence="2" type="ORF">A3K49_05835</name>
</gene>
<evidence type="ECO:0000313" key="3">
    <source>
        <dbReference type="Proteomes" id="UP000178602"/>
    </source>
</evidence>
<evidence type="ECO:0000256" key="1">
    <source>
        <dbReference type="SAM" id="SignalP"/>
    </source>
</evidence>
<name>A0A1F4T7H3_UNCSA</name>
<evidence type="ECO:0000313" key="2">
    <source>
        <dbReference type="EMBL" id="OGC28469.1"/>
    </source>
</evidence>
<accession>A0A1F4T7H3</accession>
<sequence>MKKQFVAIIALLFLIMPAAAEEPAMTKDDAVLLISAVKNLKNRLNDLFSFTTGYDLSKVNQVRLTPTINWVKVAPKKAPPDGQTILEIVAAVDDPRGVSNIAGVRADLTGIGQLSDAQLLDNGKFGDVVSGDGLFTLLTTIMPGTTLGPKDINISAVNRNGWMALAKTTVDVEIKPLILEAKAVPEKLSTQSGAFVTLVLRVDNPGRPVDVKNISADIRPLGFQDALSFRNDGQDGDIASGDDTWTLRFILPKNLSPGNYLIPIEVVNFAGGSAAGKIPISIY</sequence>
<comment type="caution">
    <text evidence="2">The sequence shown here is derived from an EMBL/GenBank/DDBJ whole genome shotgun (WGS) entry which is preliminary data.</text>
</comment>
<dbReference type="EMBL" id="MEUG01000001">
    <property type="protein sequence ID" value="OGC28469.1"/>
    <property type="molecule type" value="Genomic_DNA"/>
</dbReference>
<feature type="chain" id="PRO_5009514524" evidence="1">
    <location>
        <begin position="21"/>
        <end position="283"/>
    </location>
</feature>
<reference evidence="2 3" key="1">
    <citation type="journal article" date="2016" name="Nat. Commun.">
        <title>Thousands of microbial genomes shed light on interconnected biogeochemical processes in an aquifer system.</title>
        <authorList>
            <person name="Anantharaman K."/>
            <person name="Brown C.T."/>
            <person name="Hug L.A."/>
            <person name="Sharon I."/>
            <person name="Castelle C.J."/>
            <person name="Probst A.J."/>
            <person name="Thomas B.C."/>
            <person name="Singh A."/>
            <person name="Wilkins M.J."/>
            <person name="Karaoz U."/>
            <person name="Brodie E.L."/>
            <person name="Williams K.H."/>
            <person name="Hubbard S.S."/>
            <person name="Banfield J.F."/>
        </authorList>
    </citation>
    <scope>NUCLEOTIDE SEQUENCE [LARGE SCALE GENOMIC DNA]</scope>
</reference>
<proteinExistence type="predicted"/>
<keyword evidence="1" id="KW-0732">Signal</keyword>
<feature type="signal peptide" evidence="1">
    <location>
        <begin position="1"/>
        <end position="20"/>
    </location>
</feature>
<dbReference type="AlphaFoldDB" id="A0A1F4T7H3"/>